<accession>A0A9D1LRE7</accession>
<gene>
    <name evidence="7 12" type="primary">rpsD</name>
    <name evidence="12" type="ORF">IAC59_05330</name>
</gene>
<dbReference type="InterPro" id="IPR036986">
    <property type="entry name" value="S4_RNA-bd_sf"/>
</dbReference>
<keyword evidence="4 7" id="KW-0689">Ribosomal protein</keyword>
<dbReference type="PROSITE" id="PS50889">
    <property type="entry name" value="S4"/>
    <property type="match status" value="1"/>
</dbReference>
<protein>
    <recommendedName>
        <fullName evidence="6 7">Small ribosomal subunit protein uS4</fullName>
    </recommendedName>
</protein>
<dbReference type="SUPFAM" id="SSF55174">
    <property type="entry name" value="Alpha-L RNA-binding motif"/>
    <property type="match status" value="1"/>
</dbReference>
<comment type="similarity">
    <text evidence="1 7 8">Belongs to the universal ribosomal protein uS4 family.</text>
</comment>
<dbReference type="GO" id="GO:0042274">
    <property type="term" value="P:ribosomal small subunit biogenesis"/>
    <property type="evidence" value="ECO:0007669"/>
    <property type="project" value="TreeGrafter"/>
</dbReference>
<dbReference type="InterPro" id="IPR022801">
    <property type="entry name" value="Ribosomal_uS4"/>
</dbReference>
<feature type="domain" description="RNA-binding S4" evidence="10">
    <location>
        <begin position="117"/>
        <end position="181"/>
    </location>
</feature>
<dbReference type="InterPro" id="IPR005709">
    <property type="entry name" value="Ribosomal_uS4_bac-type"/>
</dbReference>
<evidence type="ECO:0000256" key="6">
    <source>
        <dbReference type="ARBA" id="ARBA00035254"/>
    </source>
</evidence>
<keyword evidence="5 7" id="KW-0687">Ribonucleoprotein</keyword>
<dbReference type="GO" id="GO:0006412">
    <property type="term" value="P:translation"/>
    <property type="evidence" value="ECO:0007669"/>
    <property type="project" value="UniProtKB-UniRule"/>
</dbReference>
<dbReference type="NCBIfam" id="NF003717">
    <property type="entry name" value="PRK05327.1"/>
    <property type="match status" value="1"/>
</dbReference>
<reference evidence="12" key="2">
    <citation type="journal article" date="2021" name="PeerJ">
        <title>Extensive microbial diversity within the chicken gut microbiome revealed by metagenomics and culture.</title>
        <authorList>
            <person name="Gilroy R."/>
            <person name="Ravi A."/>
            <person name="Getino M."/>
            <person name="Pursley I."/>
            <person name="Horton D.L."/>
            <person name="Alikhan N.F."/>
            <person name="Baker D."/>
            <person name="Gharbi K."/>
            <person name="Hall N."/>
            <person name="Watson M."/>
            <person name="Adriaenssens E.M."/>
            <person name="Foster-Nyarko E."/>
            <person name="Jarju S."/>
            <person name="Secka A."/>
            <person name="Antonio M."/>
            <person name="Oren A."/>
            <person name="Chaudhuri R.R."/>
            <person name="La Ragione R."/>
            <person name="Hildebrand F."/>
            <person name="Pallen M.J."/>
        </authorList>
    </citation>
    <scope>NUCLEOTIDE SEQUENCE</scope>
    <source>
        <strain evidence="12">ChiSxjej2B14-8506</strain>
    </source>
</reference>
<feature type="domain" description="Small ribosomal subunit protein uS4 N-terminal" evidence="11">
    <location>
        <begin position="3"/>
        <end position="116"/>
    </location>
</feature>
<dbReference type="SMART" id="SM00363">
    <property type="entry name" value="S4"/>
    <property type="match status" value="1"/>
</dbReference>
<feature type="compositionally biased region" description="Basic and acidic residues" evidence="9">
    <location>
        <begin position="44"/>
        <end position="55"/>
    </location>
</feature>
<evidence type="ECO:0000256" key="4">
    <source>
        <dbReference type="ARBA" id="ARBA00022980"/>
    </source>
</evidence>
<dbReference type="Pfam" id="PF01479">
    <property type="entry name" value="S4"/>
    <property type="match status" value="1"/>
</dbReference>
<name>A0A9D1LRE7_9FIRM</name>
<evidence type="ECO:0000256" key="7">
    <source>
        <dbReference type="HAMAP-Rule" id="MF_01306"/>
    </source>
</evidence>
<dbReference type="Pfam" id="PF00163">
    <property type="entry name" value="Ribosomal_S4"/>
    <property type="match status" value="1"/>
</dbReference>
<sequence>MARYTGPVCRLCRREGTKLFLKGDRCYGPMCACNRRAASVGGERGGRGANAERRPTTPGEHGQARARKQSEYGIQLREKQKTRRTYGMMESQFKRTFGRAERMKGITGENLLVLLELRLDNVIYRLGLASSRAQARQLVLHGHFRVNGQKVTIPSYQVKVDDEITLRTRSQEIEHFKALREGTGRVVPKWLSLDAENLKAKVVALPVREDIDVSLQEHLIVELYSR</sequence>
<dbReference type="InterPro" id="IPR001912">
    <property type="entry name" value="Ribosomal_uS4_N"/>
</dbReference>
<evidence type="ECO:0000256" key="3">
    <source>
        <dbReference type="ARBA" id="ARBA00022884"/>
    </source>
</evidence>
<dbReference type="PANTHER" id="PTHR11831">
    <property type="entry name" value="30S 40S RIBOSOMAL PROTEIN"/>
    <property type="match status" value="1"/>
</dbReference>
<dbReference type="InterPro" id="IPR002942">
    <property type="entry name" value="S4_RNA-bd"/>
</dbReference>
<dbReference type="CDD" id="cd00165">
    <property type="entry name" value="S4"/>
    <property type="match status" value="1"/>
</dbReference>
<evidence type="ECO:0000256" key="1">
    <source>
        <dbReference type="ARBA" id="ARBA00007465"/>
    </source>
</evidence>
<organism evidence="12 13">
    <name type="scientific">Candidatus Fimadaptatus faecigallinarum</name>
    <dbReference type="NCBI Taxonomy" id="2840814"/>
    <lineage>
        <taxon>Bacteria</taxon>
        <taxon>Bacillati</taxon>
        <taxon>Bacillota</taxon>
        <taxon>Clostridia</taxon>
        <taxon>Eubacteriales</taxon>
        <taxon>Candidatus Fimadaptatus</taxon>
    </lineage>
</organism>
<evidence type="ECO:0000313" key="13">
    <source>
        <dbReference type="Proteomes" id="UP000824123"/>
    </source>
</evidence>
<evidence type="ECO:0000256" key="5">
    <source>
        <dbReference type="ARBA" id="ARBA00023274"/>
    </source>
</evidence>
<proteinExistence type="inferred from homology"/>
<dbReference type="GO" id="GO:0015935">
    <property type="term" value="C:small ribosomal subunit"/>
    <property type="evidence" value="ECO:0007669"/>
    <property type="project" value="InterPro"/>
</dbReference>
<dbReference type="EMBL" id="DVNK01000035">
    <property type="protein sequence ID" value="HIU46660.1"/>
    <property type="molecule type" value="Genomic_DNA"/>
</dbReference>
<keyword evidence="2 7" id="KW-0699">rRNA-binding</keyword>
<dbReference type="NCBIfam" id="TIGR01017">
    <property type="entry name" value="rpsD_bact"/>
    <property type="match status" value="1"/>
</dbReference>
<comment type="caution">
    <text evidence="12">The sequence shown here is derived from an EMBL/GenBank/DDBJ whole genome shotgun (WGS) entry which is preliminary data.</text>
</comment>
<comment type="function">
    <text evidence="7">One of the primary rRNA binding proteins, it binds directly to 16S rRNA where it nucleates assembly of the body of the 30S subunit.</text>
</comment>
<evidence type="ECO:0000259" key="11">
    <source>
        <dbReference type="SMART" id="SM01390"/>
    </source>
</evidence>
<dbReference type="GO" id="GO:0019843">
    <property type="term" value="F:rRNA binding"/>
    <property type="evidence" value="ECO:0007669"/>
    <property type="project" value="UniProtKB-UniRule"/>
</dbReference>
<evidence type="ECO:0000259" key="10">
    <source>
        <dbReference type="SMART" id="SM00363"/>
    </source>
</evidence>
<dbReference type="PANTHER" id="PTHR11831:SF4">
    <property type="entry name" value="SMALL RIBOSOMAL SUBUNIT PROTEIN US4M"/>
    <property type="match status" value="1"/>
</dbReference>
<dbReference type="Gene3D" id="1.10.1050.10">
    <property type="entry name" value="Ribosomal Protein S4 Delta 41, Chain A, domain 1"/>
    <property type="match status" value="2"/>
</dbReference>
<feature type="region of interest" description="Disordered" evidence="9">
    <location>
        <begin position="39"/>
        <end position="84"/>
    </location>
</feature>
<evidence type="ECO:0000256" key="8">
    <source>
        <dbReference type="RuleBase" id="RU003699"/>
    </source>
</evidence>
<dbReference type="InterPro" id="IPR018079">
    <property type="entry name" value="Ribosomal_uS4_CS"/>
</dbReference>
<dbReference type="FunFam" id="3.10.290.10:FF:000001">
    <property type="entry name" value="30S ribosomal protein S4"/>
    <property type="match status" value="1"/>
</dbReference>
<dbReference type="HAMAP" id="MF_01306_B">
    <property type="entry name" value="Ribosomal_uS4_B"/>
    <property type="match status" value="1"/>
</dbReference>
<evidence type="ECO:0000313" key="12">
    <source>
        <dbReference type="EMBL" id="HIU46660.1"/>
    </source>
</evidence>
<dbReference type="GO" id="GO:0003735">
    <property type="term" value="F:structural constituent of ribosome"/>
    <property type="evidence" value="ECO:0007669"/>
    <property type="project" value="InterPro"/>
</dbReference>
<reference evidence="12" key="1">
    <citation type="submission" date="2020-10" db="EMBL/GenBank/DDBJ databases">
        <authorList>
            <person name="Gilroy R."/>
        </authorList>
    </citation>
    <scope>NUCLEOTIDE SEQUENCE</scope>
    <source>
        <strain evidence="12">ChiSxjej2B14-8506</strain>
    </source>
</reference>
<dbReference type="PROSITE" id="PS00632">
    <property type="entry name" value="RIBOSOMAL_S4"/>
    <property type="match status" value="1"/>
</dbReference>
<evidence type="ECO:0000256" key="2">
    <source>
        <dbReference type="ARBA" id="ARBA00022730"/>
    </source>
</evidence>
<dbReference type="SMART" id="SM01390">
    <property type="entry name" value="Ribosomal_S4"/>
    <property type="match status" value="1"/>
</dbReference>
<dbReference type="Gene3D" id="3.10.290.10">
    <property type="entry name" value="RNA-binding S4 domain"/>
    <property type="match status" value="1"/>
</dbReference>
<keyword evidence="3 7" id="KW-0694">RNA-binding</keyword>
<dbReference type="Proteomes" id="UP000824123">
    <property type="component" value="Unassembled WGS sequence"/>
</dbReference>
<evidence type="ECO:0000256" key="9">
    <source>
        <dbReference type="SAM" id="MobiDB-lite"/>
    </source>
</evidence>
<comment type="function">
    <text evidence="7">With S5 and S12 plays an important role in translational accuracy.</text>
</comment>
<dbReference type="AlphaFoldDB" id="A0A9D1LRE7"/>
<comment type="subunit">
    <text evidence="7">Part of the 30S ribosomal subunit. Contacts protein S5. The interaction surface between S4 and S5 is involved in control of translational fidelity.</text>
</comment>